<sequence length="421" mass="47643">MRFLLFTISAVLLRVLMTSAQANPGPTWSFPLRLSMGGGAYKTEPDISFVNDTLYPTVNLRGSFTILGWLRPSDTTWWRTFVSIESPDCDTSLLNVALPPNSMEIYFAYMVNRRLEDRVNVFTRITAPGPNVEFHFAIAKSESHFSIYVNGVQQQFNYALQGQIFNPSTKYVVLGRTKYQNLGGSQWNGLIHGMDIFNRTLTAVRARYQHDEVENTHAGRFDCNGVLNFDLCHDILLSRRLGNRPAERHGPYRSPQHRGRVGLELPGPFSILGWFRVSDRRFWRAAISVESPDANSALFRIALPPDQMMFNIAWMRSPAARGGAINTTAVAPGPNVNFHFALVKDDNEINIYVDGVRRATHSLSSQVFNPETKQIVLGRTKLDGNPNRSQWNGVIRDVYVFDTALTRAQVLQERQDTRRGD</sequence>
<dbReference type="AlphaFoldDB" id="A0A409YDL0"/>
<protein>
    <recommendedName>
        <fullName evidence="4">LamG-like jellyroll fold domain-containing protein</fullName>
    </recommendedName>
</protein>
<dbReference type="OrthoDB" id="2948622at2759"/>
<proteinExistence type="predicted"/>
<evidence type="ECO:0000256" key="1">
    <source>
        <dbReference type="SAM" id="SignalP"/>
    </source>
</evidence>
<dbReference type="Proteomes" id="UP000284706">
    <property type="component" value="Unassembled WGS sequence"/>
</dbReference>
<accession>A0A409YDL0</accession>
<keyword evidence="3" id="KW-1185">Reference proteome</keyword>
<dbReference type="InParanoid" id="A0A409YDL0"/>
<evidence type="ECO:0000313" key="2">
    <source>
        <dbReference type="EMBL" id="PPR01102.1"/>
    </source>
</evidence>
<evidence type="ECO:0000313" key="3">
    <source>
        <dbReference type="Proteomes" id="UP000284706"/>
    </source>
</evidence>
<organism evidence="2 3">
    <name type="scientific">Gymnopilus dilepis</name>
    <dbReference type="NCBI Taxonomy" id="231916"/>
    <lineage>
        <taxon>Eukaryota</taxon>
        <taxon>Fungi</taxon>
        <taxon>Dikarya</taxon>
        <taxon>Basidiomycota</taxon>
        <taxon>Agaricomycotina</taxon>
        <taxon>Agaricomycetes</taxon>
        <taxon>Agaricomycetidae</taxon>
        <taxon>Agaricales</taxon>
        <taxon>Agaricineae</taxon>
        <taxon>Hymenogastraceae</taxon>
        <taxon>Gymnopilus</taxon>
    </lineage>
</organism>
<reference evidence="2 3" key="1">
    <citation type="journal article" date="2018" name="Evol. Lett.">
        <title>Horizontal gene cluster transfer increased hallucinogenic mushroom diversity.</title>
        <authorList>
            <person name="Reynolds H.T."/>
            <person name="Vijayakumar V."/>
            <person name="Gluck-Thaler E."/>
            <person name="Korotkin H.B."/>
            <person name="Matheny P.B."/>
            <person name="Slot J.C."/>
        </authorList>
    </citation>
    <scope>NUCLEOTIDE SEQUENCE [LARGE SCALE GENOMIC DNA]</scope>
    <source>
        <strain evidence="2 3">SRW20</strain>
    </source>
</reference>
<feature type="signal peptide" evidence="1">
    <location>
        <begin position="1"/>
        <end position="22"/>
    </location>
</feature>
<comment type="caution">
    <text evidence="2">The sequence shown here is derived from an EMBL/GenBank/DDBJ whole genome shotgun (WGS) entry which is preliminary data.</text>
</comment>
<feature type="chain" id="PRO_5019059063" description="LamG-like jellyroll fold domain-containing protein" evidence="1">
    <location>
        <begin position="23"/>
        <end position="421"/>
    </location>
</feature>
<keyword evidence="1" id="KW-0732">Signal</keyword>
<gene>
    <name evidence="2" type="ORF">CVT26_016008</name>
</gene>
<dbReference type="InterPro" id="IPR013320">
    <property type="entry name" value="ConA-like_dom_sf"/>
</dbReference>
<dbReference type="SUPFAM" id="SSF49899">
    <property type="entry name" value="Concanavalin A-like lectins/glucanases"/>
    <property type="match status" value="2"/>
</dbReference>
<dbReference type="EMBL" id="NHYE01000966">
    <property type="protein sequence ID" value="PPR01102.1"/>
    <property type="molecule type" value="Genomic_DNA"/>
</dbReference>
<dbReference type="Pfam" id="PF13385">
    <property type="entry name" value="Laminin_G_3"/>
    <property type="match status" value="2"/>
</dbReference>
<evidence type="ECO:0008006" key="4">
    <source>
        <dbReference type="Google" id="ProtNLM"/>
    </source>
</evidence>
<dbReference type="Gene3D" id="2.60.120.200">
    <property type="match status" value="2"/>
</dbReference>
<name>A0A409YDL0_9AGAR</name>